<proteinExistence type="predicted"/>
<dbReference type="EMBL" id="CP182909">
    <property type="protein sequence ID" value="XPM67335.1"/>
    <property type="molecule type" value="Genomic_DNA"/>
</dbReference>
<accession>A0ACD5H390</accession>
<organism evidence="1 2">
    <name type="scientific">Desertifilum tharense IPPAS B-1220</name>
    <dbReference type="NCBI Taxonomy" id="1781255"/>
    <lineage>
        <taxon>Bacteria</taxon>
        <taxon>Bacillati</taxon>
        <taxon>Cyanobacteriota</taxon>
        <taxon>Cyanophyceae</taxon>
        <taxon>Desertifilales</taxon>
        <taxon>Desertifilaceae</taxon>
        <taxon>Desertifilum</taxon>
    </lineage>
</organism>
<protein>
    <submittedName>
        <fullName evidence="1">CHASE2 domain-containing protein</fullName>
    </submittedName>
</protein>
<name>A0ACD5H390_9CYAN</name>
<gene>
    <name evidence="1" type="ORF">BH720_031400</name>
</gene>
<dbReference type="Proteomes" id="UP000095472">
    <property type="component" value="Chromosome"/>
</dbReference>
<sequence>MDNYQPRVIGLDIYRDIAQEPGREQLLNYLQNSDRAVSICKLSETSDDDDEDIGVAPPPNIPENRLGFSDFALDNDGVVRRTLLLGTPEPQSSCQTPYSFSLQLVPPLSGTPKIFTPAFKTVNSTLATKPFPSYTRARVTISALMRGLSNLTGVSRPAKCGATGDVNPGFRRSN</sequence>
<reference evidence="1 2" key="1">
    <citation type="journal article" date="2016" name="Genome Announc.">
        <title>Draft Genome Sequence of the Thermotolerant Cyanobacterium Desertifilum sp. IPPAS B-1220.</title>
        <authorList>
            <person name="Mironov K.S."/>
            <person name="Sinetova M.A."/>
            <person name="Bolatkhan K."/>
            <person name="Zayadan B.K."/>
            <person name="Ustinova V.V."/>
            <person name="Kupriyanova E.V."/>
            <person name="Skrypnik A.N."/>
            <person name="Gogoleva N.E."/>
            <person name="Gogolev Y.V."/>
            <person name="Los D.A."/>
        </authorList>
    </citation>
    <scope>NUCLEOTIDE SEQUENCE [LARGE SCALE GENOMIC DNA]</scope>
    <source>
        <strain evidence="1 2">IPPAS B-1220</strain>
    </source>
</reference>
<evidence type="ECO:0000313" key="2">
    <source>
        <dbReference type="Proteomes" id="UP000095472"/>
    </source>
</evidence>
<keyword evidence="2" id="KW-1185">Reference proteome</keyword>
<evidence type="ECO:0000313" key="1">
    <source>
        <dbReference type="EMBL" id="XPM67335.1"/>
    </source>
</evidence>